<name>A0A9Q1ISN7_SYNKA</name>
<dbReference type="Proteomes" id="UP001152622">
    <property type="component" value="Chromosome 9"/>
</dbReference>
<proteinExistence type="predicted"/>
<dbReference type="AlphaFoldDB" id="A0A9Q1ISN7"/>
<comment type="caution">
    <text evidence="2">The sequence shown here is derived from an EMBL/GenBank/DDBJ whole genome shotgun (WGS) entry which is preliminary data.</text>
</comment>
<evidence type="ECO:0000313" key="3">
    <source>
        <dbReference type="Proteomes" id="UP001152622"/>
    </source>
</evidence>
<accession>A0A9Q1ISN7</accession>
<sequence>MCDSKGSHRGHTCCQFQTKRSLYRYWALWLRPRPRELTEVMNILTAARRVRRQASTSPLRQNSRGRQPGAALQAQTKH</sequence>
<reference evidence="2" key="1">
    <citation type="journal article" date="2023" name="Science">
        <title>Genome structures resolve the early diversification of teleost fishes.</title>
        <authorList>
            <person name="Parey E."/>
            <person name="Louis A."/>
            <person name="Montfort J."/>
            <person name="Bouchez O."/>
            <person name="Roques C."/>
            <person name="Iampietro C."/>
            <person name="Lluch J."/>
            <person name="Castinel A."/>
            <person name="Donnadieu C."/>
            <person name="Desvignes T."/>
            <person name="Floi Bucao C."/>
            <person name="Jouanno E."/>
            <person name="Wen M."/>
            <person name="Mejri S."/>
            <person name="Dirks R."/>
            <person name="Jansen H."/>
            <person name="Henkel C."/>
            <person name="Chen W.J."/>
            <person name="Zahm M."/>
            <person name="Cabau C."/>
            <person name="Klopp C."/>
            <person name="Thompson A.W."/>
            <person name="Robinson-Rechavi M."/>
            <person name="Braasch I."/>
            <person name="Lecointre G."/>
            <person name="Bobe J."/>
            <person name="Postlethwait J.H."/>
            <person name="Berthelot C."/>
            <person name="Roest Crollius H."/>
            <person name="Guiguen Y."/>
        </authorList>
    </citation>
    <scope>NUCLEOTIDE SEQUENCE</scope>
    <source>
        <strain evidence="2">WJC10195</strain>
    </source>
</reference>
<feature type="compositionally biased region" description="Polar residues" evidence="1">
    <location>
        <begin position="53"/>
        <end position="65"/>
    </location>
</feature>
<evidence type="ECO:0000256" key="1">
    <source>
        <dbReference type="SAM" id="MobiDB-lite"/>
    </source>
</evidence>
<organism evidence="2 3">
    <name type="scientific">Synaphobranchus kaupii</name>
    <name type="common">Kaup's arrowtooth eel</name>
    <dbReference type="NCBI Taxonomy" id="118154"/>
    <lineage>
        <taxon>Eukaryota</taxon>
        <taxon>Metazoa</taxon>
        <taxon>Chordata</taxon>
        <taxon>Craniata</taxon>
        <taxon>Vertebrata</taxon>
        <taxon>Euteleostomi</taxon>
        <taxon>Actinopterygii</taxon>
        <taxon>Neopterygii</taxon>
        <taxon>Teleostei</taxon>
        <taxon>Anguilliformes</taxon>
        <taxon>Synaphobranchidae</taxon>
        <taxon>Synaphobranchus</taxon>
    </lineage>
</organism>
<gene>
    <name evidence="2" type="ORF">SKAU_G00259400</name>
</gene>
<feature type="region of interest" description="Disordered" evidence="1">
    <location>
        <begin position="49"/>
        <end position="78"/>
    </location>
</feature>
<dbReference type="EMBL" id="JAINUF010000009">
    <property type="protein sequence ID" value="KAJ8350810.1"/>
    <property type="molecule type" value="Genomic_DNA"/>
</dbReference>
<protein>
    <submittedName>
        <fullName evidence="2">Uncharacterized protein</fullName>
    </submittedName>
</protein>
<evidence type="ECO:0000313" key="2">
    <source>
        <dbReference type="EMBL" id="KAJ8350810.1"/>
    </source>
</evidence>
<keyword evidence="3" id="KW-1185">Reference proteome</keyword>